<gene>
    <name evidence="2" type="ORF">SAMN05661053_1902</name>
</gene>
<organism evidence="2 3">
    <name type="scientific">Fibrobacter succinogenes</name>
    <name type="common">Bacteroides succinogenes</name>
    <dbReference type="NCBI Taxonomy" id="833"/>
    <lineage>
        <taxon>Bacteria</taxon>
        <taxon>Pseudomonadati</taxon>
        <taxon>Fibrobacterota</taxon>
        <taxon>Fibrobacteria</taxon>
        <taxon>Fibrobacterales</taxon>
        <taxon>Fibrobacteraceae</taxon>
        <taxon>Fibrobacter</taxon>
    </lineage>
</organism>
<dbReference type="Proteomes" id="UP000255423">
    <property type="component" value="Unassembled WGS sequence"/>
</dbReference>
<accession>A0A380S7E9</accession>
<evidence type="ECO:0000313" key="3">
    <source>
        <dbReference type="Proteomes" id="UP000255423"/>
    </source>
</evidence>
<dbReference type="InterPro" id="IPR046919">
    <property type="entry name" value="ABC-3C_CTD10"/>
</dbReference>
<feature type="domain" description="ABC-three component systems C-terminal" evidence="1">
    <location>
        <begin position="162"/>
        <end position="290"/>
    </location>
</feature>
<evidence type="ECO:0000313" key="2">
    <source>
        <dbReference type="EMBL" id="SUQ24496.1"/>
    </source>
</evidence>
<evidence type="ECO:0000259" key="1">
    <source>
        <dbReference type="Pfam" id="PF20275"/>
    </source>
</evidence>
<dbReference type="Pfam" id="PF20275">
    <property type="entry name" value="CTD10"/>
    <property type="match status" value="1"/>
</dbReference>
<proteinExistence type="predicted"/>
<dbReference type="AlphaFoldDB" id="A0A380S7E9"/>
<reference evidence="2 3" key="1">
    <citation type="submission" date="2017-08" db="EMBL/GenBank/DDBJ databases">
        <authorList>
            <person name="de Groot N.N."/>
        </authorList>
    </citation>
    <scope>NUCLEOTIDE SEQUENCE [LARGE SCALE GENOMIC DNA]</scope>
    <source>
        <strain evidence="2 3">HM2</strain>
    </source>
</reference>
<dbReference type="EMBL" id="UHJL01000002">
    <property type="protein sequence ID" value="SUQ24496.1"/>
    <property type="molecule type" value="Genomic_DNA"/>
</dbReference>
<sequence>MKILSSEGSDFEELFSQVMYASDYSFQQVKPQGKLGDRKNDGFVRTTGTYYQVYAPADLLLSDKNAVKKLQTDFKGLLNYWPKKGFAVKVFRYVVNDKFKGCGPATITEIDKLAQRNPTIDIALFTANNLFSVFRKLKDEDKIEILGPNPSVSQDYFSFEVLQDVVNHIMHVQVNPFEEKIPLNPNFQKKLNYNNLSESIQNIMKNAFIKIGYVDDYFSVNLDFQKEELRCRMSSLYQEAWENVEDNDTKADQVFMKLFYSLCPKKQENAVNDAIFALMAYYFGTCDIFEVPPEV</sequence>
<name>A0A380S7E9_FIBSU</name>
<protein>
    <recommendedName>
        <fullName evidence="1">ABC-three component systems C-terminal domain-containing protein</fullName>
    </recommendedName>
</protein>